<comment type="caution">
    <text evidence="2">The sequence shown here is derived from an EMBL/GenBank/DDBJ whole genome shotgun (WGS) entry which is preliminary data.</text>
</comment>
<dbReference type="InterPro" id="IPR050077">
    <property type="entry name" value="LexA_repressor"/>
</dbReference>
<name>A0A931E5K5_9BACT</name>
<proteinExistence type="predicted"/>
<dbReference type="InterPro" id="IPR036286">
    <property type="entry name" value="LexA/Signal_pep-like_sf"/>
</dbReference>
<dbReference type="Proteomes" id="UP000628448">
    <property type="component" value="Unassembled WGS sequence"/>
</dbReference>
<evidence type="ECO:0000313" key="2">
    <source>
        <dbReference type="EMBL" id="MBG9375559.1"/>
    </source>
</evidence>
<dbReference type="PANTHER" id="PTHR33516">
    <property type="entry name" value="LEXA REPRESSOR"/>
    <property type="match status" value="1"/>
</dbReference>
<organism evidence="2 3">
    <name type="scientific">Panacibacter microcysteis</name>
    <dbReference type="NCBI Taxonomy" id="2793269"/>
    <lineage>
        <taxon>Bacteria</taxon>
        <taxon>Pseudomonadati</taxon>
        <taxon>Bacteroidota</taxon>
        <taxon>Chitinophagia</taxon>
        <taxon>Chitinophagales</taxon>
        <taxon>Chitinophagaceae</taxon>
        <taxon>Panacibacter</taxon>
    </lineage>
</organism>
<dbReference type="Pfam" id="PF00717">
    <property type="entry name" value="Peptidase_S24"/>
    <property type="match status" value="1"/>
</dbReference>
<reference evidence="2" key="1">
    <citation type="submission" date="2020-11" db="EMBL/GenBank/DDBJ databases">
        <title>Bacterial whole genome sequence for Panacibacter sp. DH6.</title>
        <authorList>
            <person name="Le V."/>
            <person name="Ko S."/>
            <person name="Ahn C.-Y."/>
            <person name="Oh H.-M."/>
        </authorList>
    </citation>
    <scope>NUCLEOTIDE SEQUENCE</scope>
    <source>
        <strain evidence="2">DH6</strain>
    </source>
</reference>
<dbReference type="PANTHER" id="PTHR33516:SF2">
    <property type="entry name" value="LEXA REPRESSOR-RELATED"/>
    <property type="match status" value="1"/>
</dbReference>
<protein>
    <submittedName>
        <fullName evidence="2">Translesion error-prone DNA polymerase V autoproteolytic subunit</fullName>
        <ecNumber evidence="2">2.7.7.7</ecNumber>
    </submittedName>
</protein>
<evidence type="ECO:0000313" key="3">
    <source>
        <dbReference type="Proteomes" id="UP000628448"/>
    </source>
</evidence>
<keyword evidence="2" id="KW-0808">Transferase</keyword>
<dbReference type="SUPFAM" id="SSF51306">
    <property type="entry name" value="LexA/Signal peptidase"/>
    <property type="match status" value="1"/>
</dbReference>
<sequence>MERDQMYNASYSGSKNYTQHHVKTANANGFAAAADDYAERGIDLNEQLILNKPATFFFRMNGDAMTGAGINSGDVLIVDKSIKATNGKIAVVAINGDLMVRRIQQHFNGLTLQSENARYANIEITEFADLNIWGVVTCVIHIFESRLLNHSGTTKQKQKSNTEDYRILY</sequence>
<dbReference type="CDD" id="cd06529">
    <property type="entry name" value="S24_LexA-like"/>
    <property type="match status" value="1"/>
</dbReference>
<dbReference type="AlphaFoldDB" id="A0A931E5K5"/>
<keyword evidence="3" id="KW-1185">Reference proteome</keyword>
<dbReference type="EMBL" id="JADWYR010000001">
    <property type="protein sequence ID" value="MBG9375559.1"/>
    <property type="molecule type" value="Genomic_DNA"/>
</dbReference>
<dbReference type="InterPro" id="IPR039418">
    <property type="entry name" value="LexA-like"/>
</dbReference>
<dbReference type="NCBIfam" id="NF007621">
    <property type="entry name" value="PRK10276.1"/>
    <property type="match status" value="1"/>
</dbReference>
<dbReference type="InterPro" id="IPR015927">
    <property type="entry name" value="Peptidase_S24_S26A/B/C"/>
</dbReference>
<dbReference type="RefSeq" id="WP_196989604.1">
    <property type="nucleotide sequence ID" value="NZ_JADWYR010000001.1"/>
</dbReference>
<accession>A0A931E5K5</accession>
<gene>
    <name evidence="2" type="primary">umuD</name>
    <name evidence="2" type="ORF">I5907_04895</name>
</gene>
<keyword evidence="2" id="KW-0548">Nucleotidyltransferase</keyword>
<dbReference type="EC" id="2.7.7.7" evidence="2"/>
<dbReference type="GO" id="GO:0003887">
    <property type="term" value="F:DNA-directed DNA polymerase activity"/>
    <property type="evidence" value="ECO:0007669"/>
    <property type="project" value="UniProtKB-EC"/>
</dbReference>
<evidence type="ECO:0000259" key="1">
    <source>
        <dbReference type="Pfam" id="PF00717"/>
    </source>
</evidence>
<feature type="domain" description="Peptidase S24/S26A/S26B/S26C" evidence="1">
    <location>
        <begin position="28"/>
        <end position="136"/>
    </location>
</feature>
<dbReference type="Gene3D" id="2.10.109.10">
    <property type="entry name" value="Umud Fragment, subunit A"/>
    <property type="match status" value="1"/>
</dbReference>